<dbReference type="Proteomes" id="UP001059663">
    <property type="component" value="Chromosome"/>
</dbReference>
<gene>
    <name evidence="1" type="ORF">LP422_00745</name>
</gene>
<accession>A0AC61U4N8</accession>
<evidence type="ECO:0000313" key="1">
    <source>
        <dbReference type="EMBL" id="UUZ44953.1"/>
    </source>
</evidence>
<dbReference type="EMBL" id="CP087977">
    <property type="protein sequence ID" value="UUZ44953.1"/>
    <property type="molecule type" value="Genomic_DNA"/>
</dbReference>
<organism evidence="1 2">
    <name type="scientific">Janibacter limosus</name>
    <dbReference type="NCBI Taxonomy" id="53458"/>
    <lineage>
        <taxon>Bacteria</taxon>
        <taxon>Bacillati</taxon>
        <taxon>Actinomycetota</taxon>
        <taxon>Actinomycetes</taxon>
        <taxon>Micrococcales</taxon>
        <taxon>Intrasporangiaceae</taxon>
        <taxon>Janibacter</taxon>
    </lineage>
</organism>
<evidence type="ECO:0000313" key="2">
    <source>
        <dbReference type="Proteomes" id="UP001059663"/>
    </source>
</evidence>
<proteinExistence type="predicted"/>
<sequence>MVDVVLAPVTRVVDALGELGVDPADGVGEHPSRRRGRRPLAPVVGREVHAR</sequence>
<protein>
    <submittedName>
        <fullName evidence="1">Uncharacterized protein</fullName>
    </submittedName>
</protein>
<reference evidence="1" key="1">
    <citation type="submission" date="2021-11" db="EMBL/GenBank/DDBJ databases">
        <title>Study of the species diversity of bacterial strains isolated from a unique natural object - Shulgan-Tash cave (Bashkiria).</title>
        <authorList>
            <person name="Sazanova A.L."/>
            <person name="Chirak E.R."/>
            <person name="Safronova V.I."/>
        </authorList>
    </citation>
    <scope>NUCLEOTIDE SEQUENCE</scope>
    <source>
        <strain evidence="1">P1</strain>
    </source>
</reference>
<name>A0AC61U4N8_9MICO</name>